<keyword evidence="1" id="KW-0732">Signal</keyword>
<gene>
    <name evidence="2" type="ORF">JEQ47_01635</name>
</gene>
<evidence type="ECO:0000313" key="2">
    <source>
        <dbReference type="EMBL" id="MBJ3783409.1"/>
    </source>
</evidence>
<reference evidence="2" key="1">
    <citation type="submission" date="2020-12" db="EMBL/GenBank/DDBJ databases">
        <title>Devosia sp. MSA67 isolated from Mo River.</title>
        <authorList>
            <person name="Ma F."/>
            <person name="Zi Z."/>
        </authorList>
    </citation>
    <scope>NUCLEOTIDE SEQUENCE</scope>
    <source>
        <strain evidence="2">MSA67</strain>
    </source>
</reference>
<evidence type="ECO:0000256" key="1">
    <source>
        <dbReference type="SAM" id="SignalP"/>
    </source>
</evidence>
<protein>
    <submittedName>
        <fullName evidence="2">Uncharacterized protein</fullName>
    </submittedName>
</protein>
<feature type="signal peptide" evidence="1">
    <location>
        <begin position="1"/>
        <end position="23"/>
    </location>
</feature>
<dbReference type="AlphaFoldDB" id="A0A934MPK3"/>
<keyword evidence="3" id="KW-1185">Reference proteome</keyword>
<dbReference type="Proteomes" id="UP000602124">
    <property type="component" value="Unassembled WGS sequence"/>
</dbReference>
<organism evidence="2 3">
    <name type="scientific">Devosia sediminis</name>
    <dbReference type="NCBI Taxonomy" id="2798801"/>
    <lineage>
        <taxon>Bacteria</taxon>
        <taxon>Pseudomonadati</taxon>
        <taxon>Pseudomonadota</taxon>
        <taxon>Alphaproteobacteria</taxon>
        <taxon>Hyphomicrobiales</taxon>
        <taxon>Devosiaceae</taxon>
        <taxon>Devosia</taxon>
    </lineage>
</organism>
<evidence type="ECO:0000313" key="3">
    <source>
        <dbReference type="Proteomes" id="UP000602124"/>
    </source>
</evidence>
<name>A0A934MPK3_9HYPH</name>
<sequence>MKLMSLLGASIAAALFFALPAAAAVGPAFDAGPTVQVVTHDCLVLPMAADAKFFAEADRGCEPTISDLADVCMTETTSAPPARIAVIFLPNEPLGCPTIRPSPPG</sequence>
<comment type="caution">
    <text evidence="2">The sequence shown here is derived from an EMBL/GenBank/DDBJ whole genome shotgun (WGS) entry which is preliminary data.</text>
</comment>
<feature type="chain" id="PRO_5036712897" evidence="1">
    <location>
        <begin position="24"/>
        <end position="105"/>
    </location>
</feature>
<accession>A0A934MPK3</accession>
<dbReference type="RefSeq" id="WP_198874646.1">
    <property type="nucleotide sequence ID" value="NZ_JAEKMH010000001.1"/>
</dbReference>
<proteinExistence type="predicted"/>
<dbReference type="EMBL" id="JAEKMH010000001">
    <property type="protein sequence ID" value="MBJ3783409.1"/>
    <property type="molecule type" value="Genomic_DNA"/>
</dbReference>